<dbReference type="AlphaFoldDB" id="A0A921IND6"/>
<dbReference type="SUPFAM" id="SSF109604">
    <property type="entry name" value="HD-domain/PDEase-like"/>
    <property type="match status" value="1"/>
</dbReference>
<dbReference type="PANTHER" id="PTHR46246">
    <property type="entry name" value="GUANOSINE-3',5'-BIS(DIPHOSPHATE) 3'-PYROPHOSPHOHYDROLASE MESH1"/>
    <property type="match status" value="1"/>
</dbReference>
<name>A0A921IND6_9ACTN</name>
<comment type="caution">
    <text evidence="1">The sequence shown here is derived from an EMBL/GenBank/DDBJ whole genome shotgun (WGS) entry which is preliminary data.</text>
</comment>
<dbReference type="Pfam" id="PF13328">
    <property type="entry name" value="HD_4"/>
    <property type="match status" value="1"/>
</dbReference>
<dbReference type="Gene3D" id="1.10.3210.10">
    <property type="entry name" value="Hypothetical protein af1432"/>
    <property type="match status" value="1"/>
</dbReference>
<accession>A0A921IND6</accession>
<evidence type="ECO:0000313" key="1">
    <source>
        <dbReference type="EMBL" id="HJG30479.1"/>
    </source>
</evidence>
<dbReference type="PANTHER" id="PTHR46246:SF1">
    <property type="entry name" value="GUANOSINE-3',5'-BIS(DIPHOSPHATE) 3'-PYROPHOSPHOHYDROLASE MESH1"/>
    <property type="match status" value="1"/>
</dbReference>
<reference evidence="1" key="1">
    <citation type="journal article" date="2021" name="PeerJ">
        <title>Extensive microbial diversity within the chicken gut microbiome revealed by metagenomics and culture.</title>
        <authorList>
            <person name="Gilroy R."/>
            <person name="Ravi A."/>
            <person name="Getino M."/>
            <person name="Pursley I."/>
            <person name="Horton D.L."/>
            <person name="Alikhan N.F."/>
            <person name="Baker D."/>
            <person name="Gharbi K."/>
            <person name="Hall N."/>
            <person name="Watson M."/>
            <person name="Adriaenssens E.M."/>
            <person name="Foster-Nyarko E."/>
            <person name="Jarju S."/>
            <person name="Secka A."/>
            <person name="Antonio M."/>
            <person name="Oren A."/>
            <person name="Chaudhuri R.R."/>
            <person name="La Ragione R."/>
            <person name="Hildebrand F."/>
            <person name="Pallen M.J."/>
        </authorList>
    </citation>
    <scope>NUCLEOTIDE SEQUENCE</scope>
    <source>
        <strain evidence="1">ChiGjej2B2-7701</strain>
    </source>
</reference>
<dbReference type="GO" id="GO:0008893">
    <property type="term" value="F:guanosine-3',5'-bis(diphosphate) 3'-diphosphatase activity"/>
    <property type="evidence" value="ECO:0007669"/>
    <property type="project" value="TreeGrafter"/>
</dbReference>
<gene>
    <name evidence="1" type="ORF">K8U80_03675</name>
</gene>
<dbReference type="Proteomes" id="UP000746751">
    <property type="component" value="Unassembled WGS sequence"/>
</dbReference>
<protein>
    <submittedName>
        <fullName evidence="1">HD domain-containing protein</fullName>
    </submittedName>
</protein>
<organism evidence="1 2">
    <name type="scientific">Collinsella ihumii</name>
    <dbReference type="NCBI Taxonomy" id="1720204"/>
    <lineage>
        <taxon>Bacteria</taxon>
        <taxon>Bacillati</taxon>
        <taxon>Actinomycetota</taxon>
        <taxon>Coriobacteriia</taxon>
        <taxon>Coriobacteriales</taxon>
        <taxon>Coriobacteriaceae</taxon>
        <taxon>Collinsella</taxon>
    </lineage>
</organism>
<dbReference type="EMBL" id="DYVF01000027">
    <property type="protein sequence ID" value="HJG30479.1"/>
    <property type="molecule type" value="Genomic_DNA"/>
</dbReference>
<reference evidence="1" key="2">
    <citation type="submission" date="2021-09" db="EMBL/GenBank/DDBJ databases">
        <authorList>
            <person name="Gilroy R."/>
        </authorList>
    </citation>
    <scope>NUCLEOTIDE SEQUENCE</scope>
    <source>
        <strain evidence="1">ChiGjej2B2-7701</strain>
    </source>
</reference>
<sequence length="159" mass="17470">MIYTPLTNRAMRIAYAAHDGQTDKCGTPYVFHPFHLAEQMPDEHAVCVALLHDVVEDTDTTLDELARAFPPEVIDALRLLTHEAGVPYLDYVRSISVNPLARAVKRADLAHNLDTSRYAGSTPPPAEECSRRCKRYRDALAILDEAEDGAGADPAGNPD</sequence>
<evidence type="ECO:0000313" key="2">
    <source>
        <dbReference type="Proteomes" id="UP000746751"/>
    </source>
</evidence>
<dbReference type="InterPro" id="IPR052194">
    <property type="entry name" value="MESH1"/>
</dbReference>
<proteinExistence type="predicted"/>